<feature type="transmembrane region" description="Helical" evidence="8">
    <location>
        <begin position="348"/>
        <end position="372"/>
    </location>
</feature>
<feature type="transmembrane region" description="Helical" evidence="8">
    <location>
        <begin position="46"/>
        <end position="68"/>
    </location>
</feature>
<feature type="transmembrane region" description="Helical" evidence="8">
    <location>
        <begin position="161"/>
        <end position="181"/>
    </location>
</feature>
<dbReference type="NCBIfam" id="TIGR00912">
    <property type="entry name" value="2A0309"/>
    <property type="match status" value="1"/>
</dbReference>
<gene>
    <name evidence="9" type="ORF">SAMN05421852_11440</name>
</gene>
<reference evidence="9 10" key="1">
    <citation type="submission" date="2016-10" db="EMBL/GenBank/DDBJ databases">
        <authorList>
            <person name="de Groot N.N."/>
        </authorList>
    </citation>
    <scope>NUCLEOTIDE SEQUENCE [LARGE SCALE GENOMIC DNA]</scope>
    <source>
        <strain evidence="9 10">DSM 44778</strain>
    </source>
</reference>
<evidence type="ECO:0000313" key="9">
    <source>
        <dbReference type="EMBL" id="SFJ61855.1"/>
    </source>
</evidence>
<feature type="transmembrane region" description="Helical" evidence="8">
    <location>
        <begin position="323"/>
        <end position="342"/>
    </location>
</feature>
<evidence type="ECO:0000256" key="7">
    <source>
        <dbReference type="ARBA" id="ARBA00023136"/>
    </source>
</evidence>
<evidence type="ECO:0000256" key="1">
    <source>
        <dbReference type="ARBA" id="ARBA00004141"/>
    </source>
</evidence>
<dbReference type="GO" id="GO:0009847">
    <property type="term" value="P:spore germination"/>
    <property type="evidence" value="ECO:0007669"/>
    <property type="project" value="InterPro"/>
</dbReference>
<feature type="transmembrane region" description="Helical" evidence="8">
    <location>
        <begin position="126"/>
        <end position="149"/>
    </location>
</feature>
<dbReference type="Pfam" id="PF03845">
    <property type="entry name" value="Spore_permease"/>
    <property type="match status" value="1"/>
</dbReference>
<feature type="transmembrane region" description="Helical" evidence="8">
    <location>
        <begin position="201"/>
        <end position="221"/>
    </location>
</feature>
<keyword evidence="5 8" id="KW-0812">Transmembrane</keyword>
<evidence type="ECO:0000256" key="2">
    <source>
        <dbReference type="ARBA" id="ARBA00007998"/>
    </source>
</evidence>
<keyword evidence="6 8" id="KW-1133">Transmembrane helix</keyword>
<accession>A0A1I3SSR9</accession>
<dbReference type="PANTHER" id="PTHR34975">
    <property type="entry name" value="SPORE GERMINATION PROTEIN A2"/>
    <property type="match status" value="1"/>
</dbReference>
<dbReference type="InterPro" id="IPR004761">
    <property type="entry name" value="Spore_GerAB"/>
</dbReference>
<sequence length="388" mass="44204">MEKKPATNQSNTLTPYQILCTLYLTIVGIGLFSLPRTLSKEVGSDGIWVIMFSGLIVWILLFFITRLLQLFPGQTFVRFVPEILGSSRDKKMGKIMSIPFFLLFGIYYLFTMASVIRLFGETLAGAVFLHTPVEAIVIVLILATLVAATMKPYLLAKVNEFVFPITFITFILIILVAIKYGEVTNLLPLFQSNPEQIWKGMLTTGFSFTGYEICILFAGYYQNTKKAMRVHTLLILLVTIVYVVAFVASLSLFGQYEITKLQWPLLEMVKEYKSPLFVLERFESGVIAIWVTNVFVNVANMYLFLVQMISQLYHSESHPGRKWIAWLFVPIVYALVMLPKHVQELNDWMYYVGIMNLVVVGAILFLYVVALFRRRKGDSRHASSLSSP</sequence>
<dbReference type="AlphaFoldDB" id="A0A1I3SSR9"/>
<evidence type="ECO:0000256" key="6">
    <source>
        <dbReference type="ARBA" id="ARBA00022989"/>
    </source>
</evidence>
<keyword evidence="4" id="KW-0309">Germination</keyword>
<dbReference type="STRING" id="46223.SAMN05421852_11440"/>
<keyword evidence="3" id="KW-0813">Transport</keyword>
<protein>
    <submittedName>
        <fullName evidence="9">Spore germination protein (Amino acid permease)</fullName>
    </submittedName>
</protein>
<feature type="transmembrane region" description="Helical" evidence="8">
    <location>
        <begin position="233"/>
        <end position="256"/>
    </location>
</feature>
<feature type="transmembrane region" description="Helical" evidence="8">
    <location>
        <begin position="12"/>
        <end position="34"/>
    </location>
</feature>
<keyword evidence="10" id="KW-1185">Reference proteome</keyword>
<evidence type="ECO:0000313" key="10">
    <source>
        <dbReference type="Proteomes" id="UP000199545"/>
    </source>
</evidence>
<comment type="subcellular location">
    <subcellularLocation>
        <location evidence="1">Membrane</location>
        <topology evidence="1">Multi-pass membrane protein</topology>
    </subcellularLocation>
</comment>
<name>A0A1I3SSR9_9BACL</name>
<evidence type="ECO:0000256" key="8">
    <source>
        <dbReference type="SAM" id="Phobius"/>
    </source>
</evidence>
<keyword evidence="7 8" id="KW-0472">Membrane</keyword>
<feature type="transmembrane region" description="Helical" evidence="8">
    <location>
        <begin position="98"/>
        <end position="120"/>
    </location>
</feature>
<evidence type="ECO:0000256" key="5">
    <source>
        <dbReference type="ARBA" id="ARBA00022692"/>
    </source>
</evidence>
<evidence type="ECO:0000256" key="4">
    <source>
        <dbReference type="ARBA" id="ARBA00022544"/>
    </source>
</evidence>
<dbReference type="Proteomes" id="UP000199545">
    <property type="component" value="Unassembled WGS sequence"/>
</dbReference>
<dbReference type="GO" id="GO:0016020">
    <property type="term" value="C:membrane"/>
    <property type="evidence" value="ECO:0007669"/>
    <property type="project" value="UniProtKB-SubCell"/>
</dbReference>
<dbReference type="Gene3D" id="1.20.1740.10">
    <property type="entry name" value="Amino acid/polyamine transporter I"/>
    <property type="match status" value="1"/>
</dbReference>
<feature type="transmembrane region" description="Helical" evidence="8">
    <location>
        <begin position="285"/>
        <end position="303"/>
    </location>
</feature>
<dbReference type="PANTHER" id="PTHR34975:SF2">
    <property type="entry name" value="SPORE GERMINATION PROTEIN A2"/>
    <property type="match status" value="1"/>
</dbReference>
<organism evidence="9 10">
    <name type="scientific">Thermoflavimicrobium dichotomicum</name>
    <dbReference type="NCBI Taxonomy" id="46223"/>
    <lineage>
        <taxon>Bacteria</taxon>
        <taxon>Bacillati</taxon>
        <taxon>Bacillota</taxon>
        <taxon>Bacilli</taxon>
        <taxon>Bacillales</taxon>
        <taxon>Thermoactinomycetaceae</taxon>
        <taxon>Thermoflavimicrobium</taxon>
    </lineage>
</organism>
<evidence type="ECO:0000256" key="3">
    <source>
        <dbReference type="ARBA" id="ARBA00022448"/>
    </source>
</evidence>
<comment type="similarity">
    <text evidence="2">Belongs to the amino acid-polyamine-organocation (APC) superfamily. Spore germination protein (SGP) (TC 2.A.3.9) family.</text>
</comment>
<proteinExistence type="inferred from homology"/>
<dbReference type="EMBL" id="FORR01000014">
    <property type="protein sequence ID" value="SFJ61855.1"/>
    <property type="molecule type" value="Genomic_DNA"/>
</dbReference>